<proteinExistence type="predicted"/>
<sequence length="179" mass="20279">MSVKQVLQLESESVSCQPVTIPFEFTRLESLPEGKTVGDSIAITPITVRTWFRIKPLLLYIDKEDRDVLIADKNKGFSNQVAELIAKYDELIFEIVCLGIHNKKGDMPAWFREVLKDNCTWEDIYILLNAVLYRIGCNPFSRTIIALEAVSPLSEVEIIALQKNSETWKKKALKAASCS</sequence>
<dbReference type="Proteomes" id="UP000434916">
    <property type="component" value="Unassembled WGS sequence"/>
</dbReference>
<name>A0A3R6D5P7_9BACT</name>
<evidence type="ECO:0000313" key="4">
    <source>
        <dbReference type="Proteomes" id="UP000437446"/>
    </source>
</evidence>
<evidence type="ECO:0000313" key="2">
    <source>
        <dbReference type="EMBL" id="MTU41608.1"/>
    </source>
</evidence>
<evidence type="ECO:0000313" key="3">
    <source>
        <dbReference type="Proteomes" id="UP000434916"/>
    </source>
</evidence>
<dbReference type="EMBL" id="WNCR01000011">
    <property type="protein sequence ID" value="MTU30836.1"/>
    <property type="molecule type" value="Genomic_DNA"/>
</dbReference>
<gene>
    <name evidence="1" type="ORF">GMD66_16795</name>
    <name evidence="2" type="ORF">GMD82_19595</name>
</gene>
<comment type="caution">
    <text evidence="1">The sequence shown here is derived from an EMBL/GenBank/DDBJ whole genome shotgun (WGS) entry which is preliminary data.</text>
</comment>
<dbReference type="Proteomes" id="UP000437446">
    <property type="component" value="Unassembled WGS sequence"/>
</dbReference>
<dbReference type="EMBL" id="WNCN01000042">
    <property type="protein sequence ID" value="MTU41608.1"/>
    <property type="molecule type" value="Genomic_DNA"/>
</dbReference>
<keyword evidence="3" id="KW-1185">Reference proteome</keyword>
<dbReference type="AlphaFoldDB" id="A0A3R6D5P7"/>
<reference evidence="3 4" key="1">
    <citation type="journal article" date="2019" name="Nat. Med.">
        <title>A library of human gut bacterial isolates paired with longitudinal multiomics data enables mechanistic microbiome research.</title>
        <authorList>
            <person name="Poyet M."/>
            <person name="Groussin M."/>
            <person name="Gibbons S.M."/>
            <person name="Avila-Pacheco J."/>
            <person name="Jiang X."/>
            <person name="Kearney S.M."/>
            <person name="Perrotta A.R."/>
            <person name="Berdy B."/>
            <person name="Zhao S."/>
            <person name="Lieberman T.D."/>
            <person name="Swanson P.K."/>
            <person name="Smith M."/>
            <person name="Roesemann S."/>
            <person name="Alexander J.E."/>
            <person name="Rich S.A."/>
            <person name="Livny J."/>
            <person name="Vlamakis H."/>
            <person name="Clish C."/>
            <person name="Bullock K."/>
            <person name="Deik A."/>
            <person name="Scott J."/>
            <person name="Pierce K.A."/>
            <person name="Xavier R.J."/>
            <person name="Alm E.J."/>
        </authorList>
    </citation>
    <scope>NUCLEOTIDE SEQUENCE [LARGE SCALE GENOMIC DNA]</scope>
    <source>
        <strain evidence="1 4">BIOML-A25</strain>
        <strain evidence="2 3">BIOML-A29</strain>
    </source>
</reference>
<accession>A0A3R6D5P7</accession>
<organism evidence="1 4">
    <name type="scientific">Parabacteroides merdae</name>
    <dbReference type="NCBI Taxonomy" id="46503"/>
    <lineage>
        <taxon>Bacteria</taxon>
        <taxon>Pseudomonadati</taxon>
        <taxon>Bacteroidota</taxon>
        <taxon>Bacteroidia</taxon>
        <taxon>Bacteroidales</taxon>
        <taxon>Tannerellaceae</taxon>
        <taxon>Parabacteroides</taxon>
    </lineage>
</organism>
<protein>
    <submittedName>
        <fullName evidence="1">Uncharacterized protein</fullName>
    </submittedName>
</protein>
<dbReference type="RefSeq" id="WP_119216022.1">
    <property type="nucleotide sequence ID" value="NZ_JAJCQX010000011.1"/>
</dbReference>
<evidence type="ECO:0000313" key="1">
    <source>
        <dbReference type="EMBL" id="MTU30836.1"/>
    </source>
</evidence>